<reference evidence="3" key="1">
    <citation type="journal article" date="2023" name="PhytoFront">
        <title>Draft Genome Resources of Seven Strains of Tilletia horrida, Causal Agent of Kernel Smut of Rice.</title>
        <authorList>
            <person name="Khanal S."/>
            <person name="Antony Babu S."/>
            <person name="Zhou X.G."/>
        </authorList>
    </citation>
    <scope>NUCLEOTIDE SEQUENCE</scope>
    <source>
        <strain evidence="3">TX3</strain>
    </source>
</reference>
<protein>
    <recommendedName>
        <fullName evidence="2">GST N-terminal domain-containing protein</fullName>
    </recommendedName>
</protein>
<dbReference type="EMBL" id="JAPDMQ010000173">
    <property type="protein sequence ID" value="KAK0531909.1"/>
    <property type="molecule type" value="Genomic_DNA"/>
</dbReference>
<dbReference type="InterPro" id="IPR004045">
    <property type="entry name" value="Glutathione_S-Trfase_N"/>
</dbReference>
<organism evidence="3 4">
    <name type="scientific">Tilletia horrida</name>
    <dbReference type="NCBI Taxonomy" id="155126"/>
    <lineage>
        <taxon>Eukaryota</taxon>
        <taxon>Fungi</taxon>
        <taxon>Dikarya</taxon>
        <taxon>Basidiomycota</taxon>
        <taxon>Ustilaginomycotina</taxon>
        <taxon>Exobasidiomycetes</taxon>
        <taxon>Tilletiales</taxon>
        <taxon>Tilletiaceae</taxon>
        <taxon>Tilletia</taxon>
    </lineage>
</organism>
<keyword evidence="4" id="KW-1185">Reference proteome</keyword>
<feature type="domain" description="GST N-terminal" evidence="2">
    <location>
        <begin position="1"/>
        <end position="77"/>
    </location>
</feature>
<name>A0AAN6GDY3_9BASI</name>
<proteinExistence type="predicted"/>
<feature type="region of interest" description="Disordered" evidence="1">
    <location>
        <begin position="184"/>
        <end position="210"/>
    </location>
</feature>
<evidence type="ECO:0000313" key="3">
    <source>
        <dbReference type="EMBL" id="KAK0531909.1"/>
    </source>
</evidence>
<dbReference type="PROSITE" id="PS50404">
    <property type="entry name" value="GST_NTER"/>
    <property type="match status" value="1"/>
</dbReference>
<evidence type="ECO:0000256" key="1">
    <source>
        <dbReference type="SAM" id="MobiDB-lite"/>
    </source>
</evidence>
<dbReference type="Gene3D" id="3.40.30.10">
    <property type="entry name" value="Glutaredoxin"/>
    <property type="match status" value="1"/>
</dbReference>
<dbReference type="AlphaFoldDB" id="A0AAN6GDY3"/>
<evidence type="ECO:0000259" key="2">
    <source>
        <dbReference type="PROSITE" id="PS50404"/>
    </source>
</evidence>
<gene>
    <name evidence="3" type="ORF">OC842_003471</name>
</gene>
<dbReference type="Proteomes" id="UP001176521">
    <property type="component" value="Unassembled WGS sequence"/>
</dbReference>
<evidence type="ECO:0000313" key="4">
    <source>
        <dbReference type="Proteomes" id="UP001176521"/>
    </source>
</evidence>
<sequence length="310" mass="34605">MCLVHKGIHFENRHVTLEELRREGQGSLRARFAPSLPAHERLLVPMIEVCHTDGSTTLVGDTLNIAEYLDANFPHAPSLFVPCLSGPDTPDVESSEYRQARTMARFLKDGLGGSDSRWTRHFELVSSEIAERFQEHEREMLSKESTLNVLNGKELFATLDRADLIAHTRRSLLPLCSILSPAPPPKVFQSSPPRDSARVDERPSYPPRAPPLFLASPDKPGLLDYILFGRYAMTRAAAPEINTAIWSVDSRLAREWLAGYEGGKWALRGSDAEVGRWDGDVHLPGIEDWVQRMLDAHGGYARAFLEAEGV</sequence>
<comment type="caution">
    <text evidence="3">The sequence shown here is derived from an EMBL/GenBank/DDBJ whole genome shotgun (WGS) entry which is preliminary data.</text>
</comment>
<accession>A0AAN6GDY3</accession>